<dbReference type="CDD" id="cd07136">
    <property type="entry name" value="ALDH_YwdH-P39616"/>
    <property type="match status" value="1"/>
</dbReference>
<evidence type="ECO:0000256" key="5">
    <source>
        <dbReference type="PIRSR" id="PIRSR036492-1"/>
    </source>
</evidence>
<feature type="active site" evidence="5">
    <location>
        <position position="244"/>
    </location>
</feature>
<evidence type="ECO:0000256" key="3">
    <source>
        <dbReference type="ARBA" id="ARBA00023027"/>
    </source>
</evidence>
<dbReference type="PANTHER" id="PTHR43570:SF16">
    <property type="entry name" value="ALDEHYDE DEHYDROGENASE TYPE III, ISOFORM Q"/>
    <property type="match status" value="1"/>
</dbReference>
<dbReference type="FunFam" id="3.40.605.10:FF:000004">
    <property type="entry name" value="Aldehyde dehydrogenase"/>
    <property type="match status" value="1"/>
</dbReference>
<dbReference type="Pfam" id="PF00171">
    <property type="entry name" value="Aldedh"/>
    <property type="match status" value="1"/>
</dbReference>
<evidence type="ECO:0000259" key="8">
    <source>
        <dbReference type="Pfam" id="PF00171"/>
    </source>
</evidence>
<dbReference type="GO" id="GO:0004029">
    <property type="term" value="F:aldehyde dehydrogenase (NAD+) activity"/>
    <property type="evidence" value="ECO:0007669"/>
    <property type="project" value="TreeGrafter"/>
</dbReference>
<comment type="similarity">
    <text evidence="1 4 7">Belongs to the aldehyde dehydrogenase family.</text>
</comment>
<dbReference type="InterPro" id="IPR016160">
    <property type="entry name" value="Ald_DH_CS_CYS"/>
</dbReference>
<dbReference type="PIRSF" id="PIRSF036492">
    <property type="entry name" value="ALDH"/>
    <property type="match status" value="1"/>
</dbReference>
<feature type="domain" description="Aldehyde dehydrogenase" evidence="8">
    <location>
        <begin position="19"/>
        <end position="426"/>
    </location>
</feature>
<protein>
    <recommendedName>
        <fullName evidence="4">Aldehyde dehydrogenase</fullName>
    </recommendedName>
</protein>
<proteinExistence type="inferred from homology"/>
<dbReference type="AlphaFoldDB" id="A0A0C2HCE7"/>
<dbReference type="InterPro" id="IPR015590">
    <property type="entry name" value="Aldehyde_DH_dom"/>
</dbReference>
<evidence type="ECO:0000313" key="10">
    <source>
        <dbReference type="Proteomes" id="UP000031546"/>
    </source>
</evidence>
<dbReference type="EMBL" id="JXII01000003">
    <property type="protein sequence ID" value="KIH71365.1"/>
    <property type="molecule type" value="Genomic_DNA"/>
</dbReference>
<dbReference type="PANTHER" id="PTHR43570">
    <property type="entry name" value="ALDEHYDE DEHYDROGENASE"/>
    <property type="match status" value="1"/>
</dbReference>
<dbReference type="InterPro" id="IPR029510">
    <property type="entry name" value="Ald_DH_CS_GLU"/>
</dbReference>
<dbReference type="Gene3D" id="3.40.605.10">
    <property type="entry name" value="Aldehyde Dehydrogenase, Chain A, domain 1"/>
    <property type="match status" value="1"/>
</dbReference>
<keyword evidence="2 4" id="KW-0560">Oxidoreductase</keyword>
<comment type="caution">
    <text evidence="9">The sequence shown here is derived from an EMBL/GenBank/DDBJ whole genome shotgun (WGS) entry which is preliminary data.</text>
</comment>
<dbReference type="InterPro" id="IPR016161">
    <property type="entry name" value="Ald_DH/histidinol_DH"/>
</dbReference>
<dbReference type="InterPro" id="IPR012394">
    <property type="entry name" value="Aldehyde_DH_NAD(P)"/>
</dbReference>
<evidence type="ECO:0000256" key="1">
    <source>
        <dbReference type="ARBA" id="ARBA00009986"/>
    </source>
</evidence>
<evidence type="ECO:0000256" key="4">
    <source>
        <dbReference type="PIRNR" id="PIRNR036492"/>
    </source>
</evidence>
<name>A0A0C2HCE7_9STAP</name>
<dbReference type="PROSITE" id="PS00687">
    <property type="entry name" value="ALDEHYDE_DEHYDR_GLU"/>
    <property type="match status" value="1"/>
</dbReference>
<dbReference type="GO" id="GO:0006081">
    <property type="term" value="P:aldehyde metabolic process"/>
    <property type="evidence" value="ECO:0007669"/>
    <property type="project" value="InterPro"/>
</dbReference>
<dbReference type="Proteomes" id="UP000031546">
    <property type="component" value="Unassembled WGS sequence"/>
</dbReference>
<dbReference type="InterPro" id="IPR016163">
    <property type="entry name" value="Ald_DH_C"/>
</dbReference>
<dbReference type="PROSITE" id="PS00070">
    <property type="entry name" value="ALDEHYDE_DEHYDR_CYS"/>
    <property type="match status" value="1"/>
</dbReference>
<dbReference type="GO" id="GO:0005737">
    <property type="term" value="C:cytoplasm"/>
    <property type="evidence" value="ECO:0007669"/>
    <property type="project" value="TreeGrafter"/>
</dbReference>
<organism evidence="9 10">
    <name type="scientific">Salinicoccus roseus</name>
    <dbReference type="NCBI Taxonomy" id="45670"/>
    <lineage>
        <taxon>Bacteria</taxon>
        <taxon>Bacillati</taxon>
        <taxon>Bacillota</taxon>
        <taxon>Bacilli</taxon>
        <taxon>Bacillales</taxon>
        <taxon>Staphylococcaceae</taxon>
        <taxon>Salinicoccus</taxon>
    </lineage>
</organism>
<dbReference type="FunFam" id="3.40.309.10:FF:000003">
    <property type="entry name" value="Aldehyde dehydrogenase"/>
    <property type="match status" value="1"/>
</dbReference>
<feature type="active site" evidence="5 6">
    <location>
        <position position="210"/>
    </location>
</feature>
<evidence type="ECO:0000256" key="7">
    <source>
        <dbReference type="RuleBase" id="RU003345"/>
    </source>
</evidence>
<dbReference type="SUPFAM" id="SSF53720">
    <property type="entry name" value="ALDH-like"/>
    <property type="match status" value="1"/>
</dbReference>
<evidence type="ECO:0000256" key="2">
    <source>
        <dbReference type="ARBA" id="ARBA00023002"/>
    </source>
</evidence>
<accession>A0A0C2HCE7</accession>
<evidence type="ECO:0000256" key="6">
    <source>
        <dbReference type="PROSITE-ProRule" id="PRU10007"/>
    </source>
</evidence>
<evidence type="ECO:0000313" key="9">
    <source>
        <dbReference type="EMBL" id="KIH71365.1"/>
    </source>
</evidence>
<dbReference type="Gene3D" id="3.40.309.10">
    <property type="entry name" value="Aldehyde Dehydrogenase, Chain A, domain 2"/>
    <property type="match status" value="1"/>
</dbReference>
<dbReference type="STRING" id="45670.SN16_04320"/>
<sequence length="454" mass="51187">MKMYESLFNRQKQFYQSESTRSIRFRISALKQLKRSIQYYEAALLDAMKKDFNKGEAEAYLTEIGYAYNDINFTIKHLKEWAETEKVKTPVTHIGSTSRIYKEPYGVTLIIAPWNYPFNLTVAPLIGAISAGNTAILKPSEHTPAVSRVISDIISFAFPEKYITAVEGGIETNQSLLTLPFNYIFYTGSSHVGKIVMENAAQHLTPVTLELGGKSPAIVTRNADVKLAAKRIVWGKFINAGQTCVAPDFVYADASIKEELVRHMKYYACKFYEEDVRNGKYMRIVNQKHFERIRDLIHGDVVHGGHTDPSTLTIEPTIIDNADFGHDAMQEEIFGPVLPVLSFASLDKAILDVRDLPDPLALYIFSDKKSEADSVIKAVPFGGGAVNDTIFHLANPHLPFGGRGNSGMGKYHGKYSFDTFTHEKSILHQTTCFDFPFRYPNAKLFGKMLKYFWK</sequence>
<reference evidence="9 10" key="1">
    <citation type="submission" date="2015-01" db="EMBL/GenBank/DDBJ databases">
        <title>Genome sequences of high lactate-tolerant strain Salinicoccus roseus W12 with industrial interest.</title>
        <authorList>
            <person name="Wang H."/>
            <person name="Yu B."/>
        </authorList>
    </citation>
    <scope>NUCLEOTIDE SEQUENCE [LARGE SCALE GENOMIC DNA]</scope>
    <source>
        <strain evidence="9 10">W12</strain>
    </source>
</reference>
<dbReference type="InterPro" id="IPR016162">
    <property type="entry name" value="Ald_DH_N"/>
</dbReference>
<gene>
    <name evidence="9" type="ORF">SN16_04320</name>
</gene>
<keyword evidence="3" id="KW-0520">NAD</keyword>